<dbReference type="Gene3D" id="1.10.10.60">
    <property type="entry name" value="Homeodomain-like"/>
    <property type="match status" value="1"/>
</dbReference>
<comment type="caution">
    <text evidence="6">The sequence shown here is derived from an EMBL/GenBank/DDBJ whole genome shotgun (WGS) entry which is preliminary data.</text>
</comment>
<feature type="compositionally biased region" description="Polar residues" evidence="4">
    <location>
        <begin position="44"/>
        <end position="69"/>
    </location>
</feature>
<accession>A0AAN7STL5</accession>
<keyword evidence="2 3" id="KW-0539">Nucleus</keyword>
<reference evidence="6 7" key="1">
    <citation type="submission" date="2023-08" db="EMBL/GenBank/DDBJ databases">
        <title>Black Yeasts Isolated from many extreme environments.</title>
        <authorList>
            <person name="Coleine C."/>
            <person name="Stajich J.E."/>
            <person name="Selbmann L."/>
        </authorList>
    </citation>
    <scope>NUCLEOTIDE SEQUENCE [LARGE SCALE GENOMIC DNA]</scope>
    <source>
        <strain evidence="6 7">CCFEE 5910</strain>
    </source>
</reference>
<dbReference type="GO" id="GO:0006355">
    <property type="term" value="P:regulation of DNA-templated transcription"/>
    <property type="evidence" value="ECO:0007669"/>
    <property type="project" value="TreeGrafter"/>
</dbReference>
<keyword evidence="2 3" id="KW-0371">Homeobox</keyword>
<dbReference type="InterPro" id="IPR051775">
    <property type="entry name" value="Homeobox_domain"/>
</dbReference>
<keyword evidence="2 3" id="KW-0238">DNA-binding</keyword>
<dbReference type="CDD" id="cd00086">
    <property type="entry name" value="homeodomain"/>
    <property type="match status" value="1"/>
</dbReference>
<name>A0AAN7STL5_9EURO</name>
<dbReference type="PANTHER" id="PTHR24323:SF7">
    <property type="entry name" value="HOMEOBOX DOMAIN-CONTAINING PROTEIN"/>
    <property type="match status" value="1"/>
</dbReference>
<dbReference type="Pfam" id="PF00046">
    <property type="entry name" value="Homeodomain"/>
    <property type="match status" value="1"/>
</dbReference>
<dbReference type="PANTHER" id="PTHR24323">
    <property type="entry name" value="CEH-10 HOMEODOMAIN-CONTAINING HOMOLOG"/>
    <property type="match status" value="1"/>
</dbReference>
<dbReference type="PROSITE" id="PS50071">
    <property type="entry name" value="HOMEOBOX_2"/>
    <property type="match status" value="1"/>
</dbReference>
<feature type="compositionally biased region" description="Basic and acidic residues" evidence="4">
    <location>
        <begin position="182"/>
        <end position="193"/>
    </location>
</feature>
<evidence type="ECO:0000256" key="3">
    <source>
        <dbReference type="RuleBase" id="RU000682"/>
    </source>
</evidence>
<comment type="subcellular location">
    <subcellularLocation>
        <location evidence="1 2 3">Nucleus</location>
    </subcellularLocation>
</comment>
<dbReference type="GO" id="GO:0000976">
    <property type="term" value="F:transcription cis-regulatory region binding"/>
    <property type="evidence" value="ECO:0007669"/>
    <property type="project" value="TreeGrafter"/>
</dbReference>
<dbReference type="InterPro" id="IPR009057">
    <property type="entry name" value="Homeodomain-like_sf"/>
</dbReference>
<feature type="compositionally biased region" description="Low complexity" evidence="4">
    <location>
        <begin position="241"/>
        <end position="253"/>
    </location>
</feature>
<feature type="DNA-binding region" description="Homeobox" evidence="2">
    <location>
        <begin position="68"/>
        <end position="129"/>
    </location>
</feature>
<dbReference type="SMART" id="SM00389">
    <property type="entry name" value="HOX"/>
    <property type="match status" value="1"/>
</dbReference>
<gene>
    <name evidence="6" type="primary">YOX1_2</name>
    <name evidence="6" type="ORF">LTR05_007961</name>
</gene>
<evidence type="ECO:0000313" key="6">
    <source>
        <dbReference type="EMBL" id="KAK5081167.1"/>
    </source>
</evidence>
<evidence type="ECO:0000259" key="5">
    <source>
        <dbReference type="PROSITE" id="PS50071"/>
    </source>
</evidence>
<dbReference type="InterPro" id="IPR001356">
    <property type="entry name" value="HD"/>
</dbReference>
<dbReference type="SUPFAM" id="SSF46689">
    <property type="entry name" value="Homeodomain-like"/>
    <property type="match status" value="1"/>
</dbReference>
<feature type="region of interest" description="Disordered" evidence="4">
    <location>
        <begin position="41"/>
        <end position="72"/>
    </location>
</feature>
<feature type="region of interest" description="Disordered" evidence="4">
    <location>
        <begin position="164"/>
        <end position="253"/>
    </location>
</feature>
<evidence type="ECO:0000256" key="2">
    <source>
        <dbReference type="PROSITE-ProRule" id="PRU00108"/>
    </source>
</evidence>
<feature type="domain" description="Homeobox" evidence="5">
    <location>
        <begin position="66"/>
        <end position="128"/>
    </location>
</feature>
<organism evidence="6 7">
    <name type="scientific">Lithohypha guttulata</name>
    <dbReference type="NCBI Taxonomy" id="1690604"/>
    <lineage>
        <taxon>Eukaryota</taxon>
        <taxon>Fungi</taxon>
        <taxon>Dikarya</taxon>
        <taxon>Ascomycota</taxon>
        <taxon>Pezizomycotina</taxon>
        <taxon>Eurotiomycetes</taxon>
        <taxon>Chaetothyriomycetidae</taxon>
        <taxon>Chaetothyriales</taxon>
        <taxon>Trichomeriaceae</taxon>
        <taxon>Lithohypha</taxon>
    </lineage>
</organism>
<sequence>MAQPQPIMYEYQNFAPPSAQIQHGPRRESRDVMRIEDLIIHESQPLSPQTAATYNAPDSQSSSRCNSAARTRKRTCPRDAALLELFYQKNHNPDKDQRMILLYETEMRLSEKELQIWFQNRRQRDRVRQKANPKEVFTLSETKRSDRRHSMPIMPVFVRAPSPLKSISSAQPSGVSQTRSSLAEEREQEDGARARRPVAHVRFQPEQAAQEPSHVSSSCSPFRPRASIRHRNRNSWNGGYPMSSPSSTPATTASMEDALFEARPVRDSREDISGSLLFHTANRAASLHRRGPSLPSINSILNE</sequence>
<dbReference type="AlphaFoldDB" id="A0AAN7STL5"/>
<evidence type="ECO:0000313" key="7">
    <source>
        <dbReference type="Proteomes" id="UP001309876"/>
    </source>
</evidence>
<keyword evidence="7" id="KW-1185">Reference proteome</keyword>
<dbReference type="EMBL" id="JAVRRJ010000010">
    <property type="protein sequence ID" value="KAK5081167.1"/>
    <property type="molecule type" value="Genomic_DNA"/>
</dbReference>
<dbReference type="GO" id="GO:0005634">
    <property type="term" value="C:nucleus"/>
    <property type="evidence" value="ECO:0007669"/>
    <property type="project" value="UniProtKB-SubCell"/>
</dbReference>
<feature type="compositionally biased region" description="Polar residues" evidence="4">
    <location>
        <begin position="165"/>
        <end position="181"/>
    </location>
</feature>
<proteinExistence type="predicted"/>
<evidence type="ECO:0000256" key="1">
    <source>
        <dbReference type="ARBA" id="ARBA00004123"/>
    </source>
</evidence>
<protein>
    <submittedName>
        <fullName evidence="6">Homeobox protein yox1</fullName>
    </submittedName>
</protein>
<dbReference type="Proteomes" id="UP001309876">
    <property type="component" value="Unassembled WGS sequence"/>
</dbReference>
<evidence type="ECO:0000256" key="4">
    <source>
        <dbReference type="SAM" id="MobiDB-lite"/>
    </source>
</evidence>